<dbReference type="PROSITE" id="PS51186">
    <property type="entry name" value="GNAT"/>
    <property type="match status" value="1"/>
</dbReference>
<evidence type="ECO:0000256" key="1">
    <source>
        <dbReference type="SAM" id="MobiDB-lite"/>
    </source>
</evidence>
<reference evidence="3 4" key="1">
    <citation type="submission" date="2017-09" db="EMBL/GenBank/DDBJ databases">
        <authorList>
            <person name="Ehlers B."/>
            <person name="Leendertz F.H."/>
        </authorList>
    </citation>
    <scope>NUCLEOTIDE SEQUENCE [LARGE SCALE GENOMIC DNA]</scope>
    <source>
        <strain evidence="3 4">DSM 27208</strain>
    </source>
</reference>
<feature type="region of interest" description="Disordered" evidence="1">
    <location>
        <begin position="1"/>
        <end position="39"/>
    </location>
</feature>
<dbReference type="InterPro" id="IPR000182">
    <property type="entry name" value="GNAT_dom"/>
</dbReference>
<dbReference type="CDD" id="cd04301">
    <property type="entry name" value="NAT_SF"/>
    <property type="match status" value="1"/>
</dbReference>
<dbReference type="Gene3D" id="3.40.630.30">
    <property type="match status" value="1"/>
</dbReference>
<dbReference type="SUPFAM" id="SSF55729">
    <property type="entry name" value="Acyl-CoA N-acyltransferases (Nat)"/>
    <property type="match status" value="1"/>
</dbReference>
<gene>
    <name evidence="3" type="ORF">SAMN06269185_0647</name>
</gene>
<evidence type="ECO:0000313" key="4">
    <source>
        <dbReference type="Proteomes" id="UP000219453"/>
    </source>
</evidence>
<proteinExistence type="predicted"/>
<evidence type="ECO:0000313" key="3">
    <source>
        <dbReference type="EMBL" id="SNZ04695.1"/>
    </source>
</evidence>
<protein>
    <submittedName>
        <fullName evidence="3">Ribosomal protein S18 acetylase RimI</fullName>
    </submittedName>
</protein>
<dbReference type="InterPro" id="IPR016181">
    <property type="entry name" value="Acyl_CoA_acyltransferase"/>
</dbReference>
<keyword evidence="3" id="KW-0689">Ribosomal protein</keyword>
<dbReference type="GO" id="GO:0005840">
    <property type="term" value="C:ribosome"/>
    <property type="evidence" value="ECO:0007669"/>
    <property type="project" value="UniProtKB-KW"/>
</dbReference>
<keyword evidence="3" id="KW-0687">Ribonucleoprotein</keyword>
<feature type="domain" description="N-acetyltransferase" evidence="2">
    <location>
        <begin position="44"/>
        <end position="196"/>
    </location>
</feature>
<evidence type="ECO:0000259" key="2">
    <source>
        <dbReference type="PROSITE" id="PS51186"/>
    </source>
</evidence>
<organism evidence="3 4">
    <name type="scientific">Natronoarchaeum philippinense</name>
    <dbReference type="NCBI Taxonomy" id="558529"/>
    <lineage>
        <taxon>Archaea</taxon>
        <taxon>Methanobacteriati</taxon>
        <taxon>Methanobacteriota</taxon>
        <taxon>Stenosarchaea group</taxon>
        <taxon>Halobacteria</taxon>
        <taxon>Halobacteriales</taxon>
        <taxon>Natronoarchaeaceae</taxon>
    </lineage>
</organism>
<dbReference type="Proteomes" id="UP000219453">
    <property type="component" value="Unassembled WGS sequence"/>
</dbReference>
<dbReference type="Pfam" id="PF13527">
    <property type="entry name" value="Acetyltransf_9"/>
    <property type="match status" value="1"/>
</dbReference>
<sequence length="405" mass="44487">MSKPTTPGNGDEPTAAASEYARARTGRSTVGDAAGRAETERDGYVVRPYRPNDKEQFFELYEAVFGEQRTDEWFSWRYGGPYADRPRMFVAERAGELVGAEPFISFGMRAGDETTLAIQPADAMVHPDHRRNGLLTRMTERALEHFGDREPSFVFNFPNEEAKGAYLKLGWVEVGSVATAYRIQNPSRFFSASSANLDAVASTAADAGATAFHRVRDAVRTTDGSIDVRRHDGVPAGRLASLYGEAVPERIHTPRTTAFLDWRYANPNWDARTYTAHRGGDLLAALVTVDERGDGLRTKKVLDGFPLVGQRARSNAFSALLSAVIGDADDADIVTVGADTLPNAVLSEHGFYWDDRPPLSLLGSLTTVVARPLSLTQPTDWTVGNCDLPERRDWRLPLAEQDCSS</sequence>
<dbReference type="OrthoDB" id="299799at2157"/>
<dbReference type="AlphaFoldDB" id="A0A285N5E5"/>
<dbReference type="EMBL" id="OBEJ01000001">
    <property type="protein sequence ID" value="SNZ04695.1"/>
    <property type="molecule type" value="Genomic_DNA"/>
</dbReference>
<name>A0A285N5E5_NATPI</name>
<dbReference type="RefSeq" id="WP_179747381.1">
    <property type="nucleotide sequence ID" value="NZ_OBEJ01000001.1"/>
</dbReference>
<keyword evidence="4" id="KW-1185">Reference proteome</keyword>
<accession>A0A285N5E5</accession>
<dbReference type="GO" id="GO:0016747">
    <property type="term" value="F:acyltransferase activity, transferring groups other than amino-acyl groups"/>
    <property type="evidence" value="ECO:0007669"/>
    <property type="project" value="InterPro"/>
</dbReference>